<feature type="region of interest" description="Disordered" evidence="3">
    <location>
        <begin position="677"/>
        <end position="702"/>
    </location>
</feature>
<evidence type="ECO:0000256" key="2">
    <source>
        <dbReference type="SAM" id="Coils"/>
    </source>
</evidence>
<comment type="caution">
    <text evidence="5">The sequence shown here is derived from an EMBL/GenBank/DDBJ whole genome shotgun (WGS) entry which is preliminary data.</text>
</comment>
<feature type="region of interest" description="Disordered" evidence="3">
    <location>
        <begin position="1066"/>
        <end position="1334"/>
    </location>
</feature>
<keyword evidence="1" id="KW-0697">Rotamase</keyword>
<feature type="compositionally biased region" description="Polar residues" evidence="3">
    <location>
        <begin position="25"/>
        <end position="43"/>
    </location>
</feature>
<evidence type="ECO:0000313" key="5">
    <source>
        <dbReference type="EMBL" id="KAF6033820.1"/>
    </source>
</evidence>
<feature type="region of interest" description="Disordered" evidence="3">
    <location>
        <begin position="269"/>
        <end position="343"/>
    </location>
</feature>
<keyword evidence="6" id="KW-1185">Reference proteome</keyword>
<gene>
    <name evidence="5" type="ORF">EB796_007877</name>
</gene>
<feature type="domain" description="PPIase FKBP-type" evidence="4">
    <location>
        <begin position="174"/>
        <end position="266"/>
    </location>
</feature>
<feature type="compositionally biased region" description="Polar residues" evidence="3">
    <location>
        <begin position="1262"/>
        <end position="1276"/>
    </location>
</feature>
<comment type="catalytic activity">
    <reaction evidence="1">
        <text>[protein]-peptidylproline (omega=180) = [protein]-peptidylproline (omega=0)</text>
        <dbReference type="Rhea" id="RHEA:16237"/>
        <dbReference type="Rhea" id="RHEA-COMP:10747"/>
        <dbReference type="Rhea" id="RHEA-COMP:10748"/>
        <dbReference type="ChEBI" id="CHEBI:83833"/>
        <dbReference type="ChEBI" id="CHEBI:83834"/>
        <dbReference type="EC" id="5.2.1.8"/>
    </reaction>
</comment>
<evidence type="ECO:0000259" key="4">
    <source>
        <dbReference type="PROSITE" id="PS50059"/>
    </source>
</evidence>
<feature type="compositionally biased region" description="Low complexity" evidence="3">
    <location>
        <begin position="512"/>
        <end position="525"/>
    </location>
</feature>
<dbReference type="PANTHER" id="PTHR44927">
    <property type="entry name" value="FK506-BINDING PROTEIN 15"/>
    <property type="match status" value="1"/>
</dbReference>
<dbReference type="EC" id="5.2.1.8" evidence="1"/>
<dbReference type="Proteomes" id="UP000593567">
    <property type="component" value="Unassembled WGS sequence"/>
</dbReference>
<feature type="coiled-coil region" evidence="2">
    <location>
        <begin position="786"/>
        <end position="880"/>
    </location>
</feature>
<dbReference type="Pfam" id="PF23649">
    <property type="entry name" value="FKBP15"/>
    <property type="match status" value="1"/>
</dbReference>
<feature type="compositionally biased region" description="Acidic residues" evidence="3">
    <location>
        <begin position="1323"/>
        <end position="1334"/>
    </location>
</feature>
<keyword evidence="2" id="KW-0175">Coiled coil</keyword>
<organism evidence="5 6">
    <name type="scientific">Bugula neritina</name>
    <name type="common">Brown bryozoan</name>
    <name type="synonym">Sertularia neritina</name>
    <dbReference type="NCBI Taxonomy" id="10212"/>
    <lineage>
        <taxon>Eukaryota</taxon>
        <taxon>Metazoa</taxon>
        <taxon>Spiralia</taxon>
        <taxon>Lophotrochozoa</taxon>
        <taxon>Bryozoa</taxon>
        <taxon>Gymnolaemata</taxon>
        <taxon>Cheilostomatida</taxon>
        <taxon>Flustrina</taxon>
        <taxon>Buguloidea</taxon>
        <taxon>Bugulidae</taxon>
        <taxon>Bugula</taxon>
    </lineage>
</organism>
<dbReference type="PROSITE" id="PS50059">
    <property type="entry name" value="FKBP_PPIASE"/>
    <property type="match status" value="1"/>
</dbReference>
<dbReference type="PANTHER" id="PTHR44927:SF1">
    <property type="entry name" value="FK506-BINDING PROTEIN 15"/>
    <property type="match status" value="1"/>
</dbReference>
<dbReference type="Gene3D" id="3.10.50.40">
    <property type="match status" value="1"/>
</dbReference>
<feature type="compositionally biased region" description="Basic and acidic residues" evidence="3">
    <location>
        <begin position="684"/>
        <end position="696"/>
    </location>
</feature>
<dbReference type="Pfam" id="PF00254">
    <property type="entry name" value="FKBP_C"/>
    <property type="match status" value="1"/>
</dbReference>
<sequence length="1334" mass="147227">MHVRCSNEGSNLASLFGGGASNNPSQSLTYTAPKQPRKNTITSADDGKKKGAAVASTVLQAAAVHCYKLIGGQYENVGKVGAALLGAGQSSAEQKPVANATVAKGFKFEVLPSRYARFYDDSQTLYSIVFEKQEVLDKFSKQVLLAVSHVSHPLAEVLVQDMQIGEGSDTLQDGDAAELKYTGWLLSAGQLTQVIDSNMDKNKTFALRLGRGKVIKGWEQGIVGMKVQGRRLIAIPPHLGYGEQGVPQRVPSNATLMFEVNLLRMKKETAPAPPQPTLPPVSQSEVPAEPPSISLPPVEAASTAADSADSAHSLPVPDAGSVRDRTRSVNEQLEHTSTDSSLKNRMAKLGTAMLPMPAFNSQLSADTVQEKQELSPQKQHRAPSTQPTAQIEQSSHYINQSQHPTQSLSQPQPLKQVPIQSAFQPISSSHRPSPSPSPSMVFGNLAARQQMATPDSLQQQMYWQQMMQQQLLQQQQQLLSQHSATPQMWGQSPLALAGMNQPMGSAPSRGPTSADTSTADNSSTSVEITRKLDNISQQIERLQTTPNNIPTIETRVLLENLTRIIKDSERLKTEVTEKSKKIEEQNVKISNLLEDNQRHVEQSNNILEQRNDSYKHTANQSQSKILKLEEEKNELSSKLSTVMSQLTSAQLAVSELRKTEIELRDEVTSLAEKNVEVRTTSETLKTERSKRRETESKLSSLEEEVTELRDTISNLNKTLAERKQRFLEEREQAKQELAEVQSQHNKELSALKSRYQERHNTESNQRVTELEEELEIKWKFKMADALSAANKEKDRLVGEVREEKEVIKSQALKLKEKLVALKELYDEKLEELQSSQEEVEDLSQWKEKFEKLKEYTRSMKENYDGEVEELEEMITNIKQKTRVVFSTLSGLFDSNENYRGADVCKAISATIKGQKAPSFQPLQSQVVEEKMSSKTESPAQPEVAYKLGENGIENLPKESKVDPDVAYKLGDKGIENLPKESKVDPEVAHKLGDKGIENVPKESKVNPEVAYKLGDKGIENVPKESEVDPEVAFKLGDKGIENVPKEPEVDPDVAYKLGDKGIENVPKEAKVDPEVAHKLGDKGIENVPKEAKVDPEIAHKLGDKGIENVPKEAKVDPEVAHKLGDKGIENVPKEAKVDPEIAHKLGDKGIENVPKEAKVDPEVAHKLGDKGIDNVPKEAKVDPEVAHKLRDKGIENVPKEAKVDPDVAHKLGDKGIENVPKEAKVDSDVAHKLGDKGIENVPKEAKVDPEVAHKLGEDSNKSDSPASSNTNQQSDQKVGAGEKDAQKNDLFGSDSEDEFVKDLTTPKSTQEAVVKETPPPLFGDEDEEDLDWLS</sequence>
<keyword evidence="1" id="KW-0413">Isomerase</keyword>
<evidence type="ECO:0000256" key="1">
    <source>
        <dbReference type="PROSITE-ProRule" id="PRU00277"/>
    </source>
</evidence>
<feature type="region of interest" description="Disordered" evidence="3">
    <location>
        <begin position="25"/>
        <end position="46"/>
    </location>
</feature>
<feature type="region of interest" description="Disordered" evidence="3">
    <location>
        <begin position="495"/>
        <end position="528"/>
    </location>
</feature>
<name>A0A7J7K5B2_BUGNE</name>
<reference evidence="5" key="1">
    <citation type="submission" date="2020-06" db="EMBL/GenBank/DDBJ databases">
        <title>Draft genome of Bugula neritina, a colonial animal packing powerful symbionts and potential medicines.</title>
        <authorList>
            <person name="Rayko M."/>
        </authorList>
    </citation>
    <scope>NUCLEOTIDE SEQUENCE [LARGE SCALE GENOMIC DNA]</scope>
    <source>
        <strain evidence="5">Kwan_BN1</strain>
    </source>
</reference>
<evidence type="ECO:0000256" key="3">
    <source>
        <dbReference type="SAM" id="MobiDB-lite"/>
    </source>
</evidence>
<feature type="compositionally biased region" description="Basic and acidic residues" evidence="3">
    <location>
        <begin position="321"/>
        <end position="337"/>
    </location>
</feature>
<dbReference type="OrthoDB" id="77911at2759"/>
<feature type="compositionally biased region" description="Low complexity" evidence="3">
    <location>
        <begin position="300"/>
        <end position="313"/>
    </location>
</feature>
<dbReference type="InterPro" id="IPR001179">
    <property type="entry name" value="PPIase_FKBP_dom"/>
</dbReference>
<proteinExistence type="predicted"/>
<feature type="compositionally biased region" description="Basic and acidic residues" evidence="3">
    <location>
        <begin position="1066"/>
        <end position="1261"/>
    </location>
</feature>
<protein>
    <recommendedName>
        <fullName evidence="1">peptidylprolyl isomerase</fullName>
        <ecNumber evidence="1">5.2.1.8</ecNumber>
    </recommendedName>
</protein>
<dbReference type="InterPro" id="IPR046357">
    <property type="entry name" value="PPIase_dom_sf"/>
</dbReference>
<dbReference type="GO" id="GO:0003755">
    <property type="term" value="F:peptidyl-prolyl cis-trans isomerase activity"/>
    <property type="evidence" value="ECO:0007669"/>
    <property type="project" value="UniProtKB-KW"/>
</dbReference>
<feature type="region of interest" description="Disordered" evidence="3">
    <location>
        <begin position="366"/>
        <end position="414"/>
    </location>
</feature>
<dbReference type="InterPro" id="IPR056598">
    <property type="entry name" value="FKBP-15_dom"/>
</dbReference>
<accession>A0A7J7K5B2</accession>
<dbReference type="EMBL" id="VXIV02001230">
    <property type="protein sequence ID" value="KAF6033820.1"/>
    <property type="molecule type" value="Genomic_DNA"/>
</dbReference>
<dbReference type="SUPFAM" id="SSF54534">
    <property type="entry name" value="FKBP-like"/>
    <property type="match status" value="1"/>
</dbReference>
<feature type="compositionally biased region" description="Polar residues" evidence="3">
    <location>
        <begin position="374"/>
        <end position="414"/>
    </location>
</feature>
<evidence type="ECO:0000313" key="6">
    <source>
        <dbReference type="Proteomes" id="UP000593567"/>
    </source>
</evidence>